<proteinExistence type="predicted"/>
<dbReference type="EMBL" id="CAJVPU010038478">
    <property type="protein sequence ID" value="CAG8734921.1"/>
    <property type="molecule type" value="Genomic_DNA"/>
</dbReference>
<organism evidence="1 2">
    <name type="scientific">Dentiscutata heterogama</name>
    <dbReference type="NCBI Taxonomy" id="1316150"/>
    <lineage>
        <taxon>Eukaryota</taxon>
        <taxon>Fungi</taxon>
        <taxon>Fungi incertae sedis</taxon>
        <taxon>Mucoromycota</taxon>
        <taxon>Glomeromycotina</taxon>
        <taxon>Glomeromycetes</taxon>
        <taxon>Diversisporales</taxon>
        <taxon>Gigasporaceae</taxon>
        <taxon>Dentiscutata</taxon>
    </lineage>
</organism>
<evidence type="ECO:0000313" key="2">
    <source>
        <dbReference type="Proteomes" id="UP000789702"/>
    </source>
</evidence>
<feature type="non-terminal residue" evidence="1">
    <location>
        <position position="1"/>
    </location>
</feature>
<keyword evidence="2" id="KW-1185">Reference proteome</keyword>
<name>A0ACA9Q9J0_9GLOM</name>
<feature type="non-terminal residue" evidence="1">
    <location>
        <position position="123"/>
    </location>
</feature>
<dbReference type="Proteomes" id="UP000789702">
    <property type="component" value="Unassembled WGS sequence"/>
</dbReference>
<comment type="caution">
    <text evidence="1">The sequence shown here is derived from an EMBL/GenBank/DDBJ whole genome shotgun (WGS) entry which is preliminary data.</text>
</comment>
<evidence type="ECO:0000313" key="1">
    <source>
        <dbReference type="EMBL" id="CAG8734921.1"/>
    </source>
</evidence>
<sequence length="123" mass="13831">ALFLANVSIDPDVPEAEMSSKVPRVTPVAINNLSQQPHVDFIGSTPSSITRVLTYTSPLVHLFSYFLSLHSWSTKSPSESCLLVAAWWTICLYPKELIIYGAHIGLISWICWNWVERGKSERL</sequence>
<gene>
    <name evidence="1" type="ORF">DHETER_LOCUS13674</name>
</gene>
<protein>
    <submittedName>
        <fullName evidence="1">4254_t:CDS:1</fullName>
    </submittedName>
</protein>
<reference evidence="1" key="1">
    <citation type="submission" date="2021-06" db="EMBL/GenBank/DDBJ databases">
        <authorList>
            <person name="Kallberg Y."/>
            <person name="Tangrot J."/>
            <person name="Rosling A."/>
        </authorList>
    </citation>
    <scope>NUCLEOTIDE SEQUENCE</scope>
    <source>
        <strain evidence="1">IL203A</strain>
    </source>
</reference>
<accession>A0ACA9Q9J0</accession>